<name>A0A846QRD9_9FLAO</name>
<dbReference type="EMBL" id="JAATJJ010000001">
    <property type="protein sequence ID" value="NJB70668.1"/>
    <property type="molecule type" value="Genomic_DNA"/>
</dbReference>
<protein>
    <recommendedName>
        <fullName evidence="3">DUF2851 domain-containing protein</fullName>
    </recommendedName>
</protein>
<sequence length="427" mass="49482">MREDLLHFIWKYKRMQTSDLCTTNSEPVSIVDFGTHNVLEGPDFFNAKIKIDGQLWAGNVEMHIKTSDWYAHHHEEDKNYENVILHVVWENDTPIYRKDNTEIPTLELKNYISTKLLEAHQVLLDKKNVVFINCENNIDDVDEFLLKNWLERLYFERLERKSGFILDILEQTKNDWEKVLFCLLLKNFGLNINGDSFFSIAKALDFSIVRKLQNNVLQLESIMFGMAGLLDDADIVDGYYIALRNEYQFLKNKYSINNEGIIRPGFFKLRPPNFPTIRLSQVANLYTTHKNVFSKLIGANTIEEIYSVFEVSASDYWDNHYVFGKESNKSTKKLTKKFINLLIINTILPVKFCHAKHSGKDVGEEVLKMAASLQKEENNVINGFTKLGVNPENSLESQAVIQMYNEYCSKNKCLQCTIGGSLLNRID</sequence>
<dbReference type="RefSeq" id="WP_167961671.1">
    <property type="nucleotide sequence ID" value="NZ_JAATJJ010000001.1"/>
</dbReference>
<dbReference type="InterPro" id="IPR021272">
    <property type="entry name" value="DUF2851"/>
</dbReference>
<reference evidence="1 2" key="1">
    <citation type="submission" date="2020-03" db="EMBL/GenBank/DDBJ databases">
        <title>Genomic Encyclopedia of Type Strains, Phase IV (KMG-IV): sequencing the most valuable type-strain genomes for metagenomic binning, comparative biology and taxonomic classification.</title>
        <authorList>
            <person name="Goeker M."/>
        </authorList>
    </citation>
    <scope>NUCLEOTIDE SEQUENCE [LARGE SCALE GENOMIC DNA]</scope>
    <source>
        <strain evidence="1 2">DSM 29762</strain>
    </source>
</reference>
<evidence type="ECO:0000313" key="1">
    <source>
        <dbReference type="EMBL" id="NJB70668.1"/>
    </source>
</evidence>
<gene>
    <name evidence="1" type="ORF">GGR42_001130</name>
</gene>
<proteinExistence type="predicted"/>
<dbReference type="AlphaFoldDB" id="A0A846QRD9"/>
<comment type="caution">
    <text evidence="1">The sequence shown here is derived from an EMBL/GenBank/DDBJ whole genome shotgun (WGS) entry which is preliminary data.</text>
</comment>
<dbReference type="Pfam" id="PF11013">
    <property type="entry name" value="DUF2851"/>
    <property type="match status" value="1"/>
</dbReference>
<evidence type="ECO:0000313" key="2">
    <source>
        <dbReference type="Proteomes" id="UP000590442"/>
    </source>
</evidence>
<keyword evidence="2" id="KW-1185">Reference proteome</keyword>
<accession>A0A846QRD9</accession>
<dbReference type="Proteomes" id="UP000590442">
    <property type="component" value="Unassembled WGS sequence"/>
</dbReference>
<organism evidence="1 2">
    <name type="scientific">Saonia flava</name>
    <dbReference type="NCBI Taxonomy" id="523696"/>
    <lineage>
        <taxon>Bacteria</taxon>
        <taxon>Pseudomonadati</taxon>
        <taxon>Bacteroidota</taxon>
        <taxon>Flavobacteriia</taxon>
        <taxon>Flavobacteriales</taxon>
        <taxon>Flavobacteriaceae</taxon>
        <taxon>Saonia</taxon>
    </lineage>
</organism>
<evidence type="ECO:0008006" key="3">
    <source>
        <dbReference type="Google" id="ProtNLM"/>
    </source>
</evidence>